<feature type="domain" description="DUF6970" evidence="1">
    <location>
        <begin position="47"/>
        <end position="119"/>
    </location>
</feature>
<dbReference type="RefSeq" id="WP_132791287.1">
    <property type="nucleotide sequence ID" value="NZ_SLXM01000001.1"/>
</dbReference>
<evidence type="ECO:0000313" key="2">
    <source>
        <dbReference type="EMBL" id="TCP27912.1"/>
    </source>
</evidence>
<keyword evidence="3" id="KW-1185">Reference proteome</keyword>
<evidence type="ECO:0000259" key="1">
    <source>
        <dbReference type="Pfam" id="PF22311"/>
    </source>
</evidence>
<dbReference type="OrthoDB" id="1493159at2"/>
<name>A0A4R2P086_9FLAO</name>
<dbReference type="Pfam" id="PF22311">
    <property type="entry name" value="DUF6970"/>
    <property type="match status" value="1"/>
</dbReference>
<dbReference type="PROSITE" id="PS51257">
    <property type="entry name" value="PROKAR_LIPOPROTEIN"/>
    <property type="match status" value="1"/>
</dbReference>
<dbReference type="Proteomes" id="UP000294564">
    <property type="component" value="Unassembled WGS sequence"/>
</dbReference>
<proteinExistence type="predicted"/>
<accession>A0A4R2P086</accession>
<dbReference type="InterPro" id="IPR054243">
    <property type="entry name" value="DUF6970"/>
</dbReference>
<evidence type="ECO:0000313" key="3">
    <source>
        <dbReference type="Proteomes" id="UP000294564"/>
    </source>
</evidence>
<protein>
    <recommendedName>
        <fullName evidence="1">DUF6970 domain-containing protein</fullName>
    </recommendedName>
</protein>
<organism evidence="2 3">
    <name type="scientific">Tenacibaculum skagerrakense</name>
    <dbReference type="NCBI Taxonomy" id="186571"/>
    <lineage>
        <taxon>Bacteria</taxon>
        <taxon>Pseudomonadati</taxon>
        <taxon>Bacteroidota</taxon>
        <taxon>Flavobacteriia</taxon>
        <taxon>Flavobacteriales</taxon>
        <taxon>Flavobacteriaceae</taxon>
        <taxon>Tenacibaculum</taxon>
    </lineage>
</organism>
<comment type="caution">
    <text evidence="2">The sequence shown here is derived from an EMBL/GenBank/DDBJ whole genome shotgun (WGS) entry which is preliminary data.</text>
</comment>
<reference evidence="2 3" key="1">
    <citation type="submission" date="2019-03" db="EMBL/GenBank/DDBJ databases">
        <title>Genomic Encyclopedia of Type Strains, Phase IV (KMG-IV): sequencing the most valuable type-strain genomes for metagenomic binning, comparative biology and taxonomic classification.</title>
        <authorList>
            <person name="Goeker M."/>
        </authorList>
    </citation>
    <scope>NUCLEOTIDE SEQUENCE [LARGE SCALE GENOMIC DNA]</scope>
    <source>
        <strain evidence="2 3">DSM 14836</strain>
    </source>
</reference>
<gene>
    <name evidence="2" type="ORF">EV195_10171</name>
</gene>
<dbReference type="EMBL" id="SLXM01000001">
    <property type="protein sequence ID" value="TCP27912.1"/>
    <property type="molecule type" value="Genomic_DNA"/>
</dbReference>
<dbReference type="AlphaFoldDB" id="A0A4R2P086"/>
<sequence length="232" mass="26680">MKTFIKILSLLLLVTSCTKDDELKEFCVLDNPLEDLVWLKEIKTNLEQSTSANKAEIYEYSYKQQRVFWVDTCVDCTDNLITVYNCSGNKMCEFGGIAGVNTCLDFTSEATNKKLLWKNHDQAIINKDLYDTVRTDNYTINSMSIAGDYLKINISFSGCSQDSDRVNLIDSSAILESTPKRRFLKLEFFKDEACLAYFTRELKFDISNLKIGLTGELIFLVEGWNDQIIYQY</sequence>